<dbReference type="GO" id="GO:0005737">
    <property type="term" value="C:cytoplasm"/>
    <property type="evidence" value="ECO:0007669"/>
    <property type="project" value="TreeGrafter"/>
</dbReference>
<sequence length="433" mass="47577">MQAADLFSQDFKAEPYWWETGRAADFRSAELPAEADVVVIGAGYTGLNAALQTAREGLSTLIIDAEAAGWGCSTRNGGQVSTSIKPDFSALERRYGSEIATAVLEEGQASLDYMHALVRDEALDCDFRPVGRFHGAHMPHLYDKLAKECAAGHKVWTTDAFMVPKSEMASELGTEAYHGGMVFPRHCSIDVGKYHPALLARVLEAGAKVKSHCPVVSLERLGTGFMVATAAGPVKAGKVILATNGYTGPVSPHHQRRIIPIGSYVIATEEIPQDLVDRLFPTDRMLSDTRKLVYYYRLSPDRKRVLFGGRVSLSETDPRKSAVKLHRDMVALFPELRDVKISHSWMGFVGYTFDTLAHCGEDKGLYHAMGYCGSGVGMASYLGMRMGRKAVGTETVPSALERISFPTRPLYTGNPWFLAPSVLIYRFRDRFGI</sequence>
<name>A0A926S4V5_9HYPH</name>
<proteinExistence type="predicted"/>
<feature type="domain" description="FAD dependent oxidoreductase" evidence="2">
    <location>
        <begin position="36"/>
        <end position="385"/>
    </location>
</feature>
<dbReference type="Proteomes" id="UP000598467">
    <property type="component" value="Unassembled WGS sequence"/>
</dbReference>
<dbReference type="SUPFAM" id="SSF51905">
    <property type="entry name" value="FAD/NAD(P)-binding domain"/>
    <property type="match status" value="1"/>
</dbReference>
<organism evidence="3 4">
    <name type="scientific">Roseibium aggregatum</name>
    <dbReference type="NCBI Taxonomy" id="187304"/>
    <lineage>
        <taxon>Bacteria</taxon>
        <taxon>Pseudomonadati</taxon>
        <taxon>Pseudomonadota</taxon>
        <taxon>Alphaproteobacteria</taxon>
        <taxon>Hyphomicrobiales</taxon>
        <taxon>Stappiaceae</taxon>
        <taxon>Roseibium</taxon>
    </lineage>
</organism>
<accession>A0A926S4V5</accession>
<evidence type="ECO:0000256" key="1">
    <source>
        <dbReference type="ARBA" id="ARBA00023002"/>
    </source>
</evidence>
<evidence type="ECO:0000313" key="3">
    <source>
        <dbReference type="EMBL" id="MBD1545500.1"/>
    </source>
</evidence>
<dbReference type="Gene3D" id="3.30.9.10">
    <property type="entry name" value="D-Amino Acid Oxidase, subunit A, domain 2"/>
    <property type="match status" value="1"/>
</dbReference>
<dbReference type="PANTHER" id="PTHR13847">
    <property type="entry name" value="SARCOSINE DEHYDROGENASE-RELATED"/>
    <property type="match status" value="1"/>
</dbReference>
<dbReference type="EMBL" id="JABFCZ010000004">
    <property type="protein sequence ID" value="MBD1545500.1"/>
    <property type="molecule type" value="Genomic_DNA"/>
</dbReference>
<reference evidence="3" key="1">
    <citation type="submission" date="2020-05" db="EMBL/GenBank/DDBJ databases">
        <title>Identification of trans-AT polyketide cluster in two marine bacteria, producers of a novel glutaramide-containing polyketide sesbanimide D and analogs.</title>
        <authorList>
            <person name="Kacar D."/>
            <person name="Rodriguez P."/>
            <person name="Canedo L."/>
            <person name="Gonzalez E."/>
            <person name="Galan B."/>
            <person name="De La Calle F."/>
            <person name="Garcia J.L."/>
        </authorList>
    </citation>
    <scope>NUCLEOTIDE SEQUENCE</scope>
    <source>
        <strain evidence="3">PHM038</strain>
    </source>
</reference>
<protein>
    <submittedName>
        <fullName evidence="3">FAD-binding oxidoreductase</fullName>
    </submittedName>
</protein>
<dbReference type="PANTHER" id="PTHR13847:SF281">
    <property type="entry name" value="FAD DEPENDENT OXIDOREDUCTASE DOMAIN-CONTAINING PROTEIN"/>
    <property type="match status" value="1"/>
</dbReference>
<comment type="caution">
    <text evidence="3">The sequence shown here is derived from an EMBL/GenBank/DDBJ whole genome shotgun (WGS) entry which is preliminary data.</text>
</comment>
<dbReference type="Pfam" id="PF01266">
    <property type="entry name" value="DAO"/>
    <property type="match status" value="1"/>
</dbReference>
<dbReference type="Gene3D" id="3.50.50.60">
    <property type="entry name" value="FAD/NAD(P)-binding domain"/>
    <property type="match status" value="1"/>
</dbReference>
<dbReference type="InterPro" id="IPR006076">
    <property type="entry name" value="FAD-dep_OxRdtase"/>
</dbReference>
<dbReference type="RefSeq" id="WP_190290168.1">
    <property type="nucleotide sequence ID" value="NZ_JABFCZ010000004.1"/>
</dbReference>
<dbReference type="InterPro" id="IPR036188">
    <property type="entry name" value="FAD/NAD-bd_sf"/>
</dbReference>
<dbReference type="GO" id="GO:0016491">
    <property type="term" value="F:oxidoreductase activity"/>
    <property type="evidence" value="ECO:0007669"/>
    <property type="project" value="UniProtKB-KW"/>
</dbReference>
<keyword evidence="1" id="KW-0560">Oxidoreductase</keyword>
<evidence type="ECO:0000313" key="4">
    <source>
        <dbReference type="Proteomes" id="UP000598467"/>
    </source>
</evidence>
<dbReference type="AlphaFoldDB" id="A0A926S4V5"/>
<gene>
    <name evidence="3" type="ORF">HK439_04455</name>
</gene>
<evidence type="ECO:0000259" key="2">
    <source>
        <dbReference type="Pfam" id="PF01266"/>
    </source>
</evidence>